<dbReference type="PANTHER" id="PTHR47739:SF1">
    <property type="entry name" value="TRNA1(VAL) (ADENINE(37)-N6)-METHYLTRANSFERASE"/>
    <property type="match status" value="1"/>
</dbReference>
<accession>A0A0W8E8J9</accession>
<dbReference type="Pfam" id="PF05175">
    <property type="entry name" value="MTS"/>
    <property type="match status" value="1"/>
</dbReference>
<proteinExistence type="predicted"/>
<evidence type="ECO:0000313" key="2">
    <source>
        <dbReference type="EMBL" id="KUG04965.1"/>
    </source>
</evidence>
<reference evidence="2" key="1">
    <citation type="journal article" date="2015" name="Proc. Natl. Acad. Sci. U.S.A.">
        <title>Networks of energetic and metabolic interactions define dynamics in microbial communities.</title>
        <authorList>
            <person name="Embree M."/>
            <person name="Liu J.K."/>
            <person name="Al-Bassam M.M."/>
            <person name="Zengler K."/>
        </authorList>
    </citation>
    <scope>NUCLEOTIDE SEQUENCE</scope>
</reference>
<dbReference type="PROSITE" id="PS00092">
    <property type="entry name" value="N6_MTASE"/>
    <property type="match status" value="1"/>
</dbReference>
<evidence type="ECO:0000259" key="1">
    <source>
        <dbReference type="Pfam" id="PF05175"/>
    </source>
</evidence>
<dbReference type="GO" id="GO:0032259">
    <property type="term" value="P:methylation"/>
    <property type="evidence" value="ECO:0007669"/>
    <property type="project" value="UniProtKB-KW"/>
</dbReference>
<dbReference type="SUPFAM" id="SSF53335">
    <property type="entry name" value="S-adenosyl-L-methionine-dependent methyltransferases"/>
    <property type="match status" value="1"/>
</dbReference>
<dbReference type="InterPro" id="IPR007848">
    <property type="entry name" value="Small_mtfrase_dom"/>
</dbReference>
<protein>
    <submittedName>
        <fullName evidence="2">Trna (Adenine37-n(6))-methyltransferase trmn6</fullName>
        <ecNumber evidence="2">2.1.1.223</ecNumber>
    </submittedName>
</protein>
<dbReference type="InterPro" id="IPR029063">
    <property type="entry name" value="SAM-dependent_MTases_sf"/>
</dbReference>
<feature type="domain" description="Methyltransferase small" evidence="1">
    <location>
        <begin position="46"/>
        <end position="173"/>
    </location>
</feature>
<gene>
    <name evidence="2" type="ORF">ASZ90_017615</name>
</gene>
<dbReference type="InterPro" id="IPR050210">
    <property type="entry name" value="tRNA_Adenine-N(6)_MTase"/>
</dbReference>
<organism evidence="2">
    <name type="scientific">hydrocarbon metagenome</name>
    <dbReference type="NCBI Taxonomy" id="938273"/>
    <lineage>
        <taxon>unclassified sequences</taxon>
        <taxon>metagenomes</taxon>
        <taxon>ecological metagenomes</taxon>
    </lineage>
</organism>
<dbReference type="EMBL" id="LNQE01001833">
    <property type="protein sequence ID" value="KUG04965.1"/>
    <property type="molecule type" value="Genomic_DNA"/>
</dbReference>
<dbReference type="InterPro" id="IPR002052">
    <property type="entry name" value="DNA_methylase_N6_adenine_CS"/>
</dbReference>
<dbReference type="AlphaFoldDB" id="A0A0W8E8J9"/>
<sequence>MERFLVRDDETLDDLLLGNMKIIQPQKGYRFSIDSVLIAYFADLQGVQEVVDLGTGSGVIPLLLSYRNPYIKITGVELIETVAQRANRNILYNGLSSRIRILEADIKNLHHLLPPGGVDLVISNPPFWKKGEGRISKNQEQAVARHELIVDLPQIIKTAGYLLHSAGKLCIIHRADRLEEILKYLNENQLNRIRMRMVQPFQDKPANLVLVEAQKSTLEEISESIPLVIYKQRGVYSEEIQTIYARN</sequence>
<keyword evidence="2" id="KW-0489">Methyltransferase</keyword>
<dbReference type="GO" id="GO:0003676">
    <property type="term" value="F:nucleic acid binding"/>
    <property type="evidence" value="ECO:0007669"/>
    <property type="project" value="InterPro"/>
</dbReference>
<dbReference type="EC" id="2.1.1.223" evidence="2"/>
<comment type="caution">
    <text evidence="2">The sequence shown here is derived from an EMBL/GenBank/DDBJ whole genome shotgun (WGS) entry which is preliminary data.</text>
</comment>
<dbReference type="Gene3D" id="3.40.50.150">
    <property type="entry name" value="Vaccinia Virus protein VP39"/>
    <property type="match status" value="1"/>
</dbReference>
<dbReference type="PANTHER" id="PTHR47739">
    <property type="entry name" value="TRNA1(VAL) (ADENINE(37)-N6)-METHYLTRANSFERASE"/>
    <property type="match status" value="1"/>
</dbReference>
<dbReference type="CDD" id="cd02440">
    <property type="entry name" value="AdoMet_MTases"/>
    <property type="match status" value="1"/>
</dbReference>
<dbReference type="GO" id="GO:0008757">
    <property type="term" value="F:S-adenosylmethionine-dependent methyltransferase activity"/>
    <property type="evidence" value="ECO:0007669"/>
    <property type="project" value="UniProtKB-ARBA"/>
</dbReference>
<name>A0A0W8E8J9_9ZZZZ</name>
<keyword evidence="2" id="KW-0808">Transferase</keyword>